<organism evidence="2 3">
    <name type="scientific">Biomphalaria glabrata</name>
    <name type="common">Bloodfluke planorb</name>
    <name type="synonym">Freshwater snail</name>
    <dbReference type="NCBI Taxonomy" id="6526"/>
    <lineage>
        <taxon>Eukaryota</taxon>
        <taxon>Metazoa</taxon>
        <taxon>Spiralia</taxon>
        <taxon>Lophotrochozoa</taxon>
        <taxon>Mollusca</taxon>
        <taxon>Gastropoda</taxon>
        <taxon>Heterobranchia</taxon>
        <taxon>Euthyneura</taxon>
        <taxon>Panpulmonata</taxon>
        <taxon>Hygrophila</taxon>
        <taxon>Lymnaeoidea</taxon>
        <taxon>Planorbidae</taxon>
        <taxon>Biomphalaria</taxon>
    </lineage>
</organism>
<evidence type="ECO:0000313" key="3">
    <source>
        <dbReference type="Proteomes" id="UP000076420"/>
    </source>
</evidence>
<name>A0A2C9L495_BIOGL</name>
<feature type="signal peptide" evidence="1">
    <location>
        <begin position="1"/>
        <end position="23"/>
    </location>
</feature>
<dbReference type="EnsemblMetazoa" id="BGLB026747-RA">
    <property type="protein sequence ID" value="BGLB026747-PA"/>
    <property type="gene ID" value="BGLB026747"/>
</dbReference>
<sequence length="103" mass="10402">MASLSIIGLFVFFAVALQSVCYADCPSCDSGGTSCSAMRAYVTCLATKTTSAGCNVIEATAASALKVSVEATIKVGCTGCGLVSSVALVLMLNAAVYFGRKLV</sequence>
<dbReference type="RefSeq" id="XP_013077107.2">
    <property type="nucleotide sequence ID" value="XM_013221653.2"/>
</dbReference>
<evidence type="ECO:0008006" key="4">
    <source>
        <dbReference type="Google" id="ProtNLM"/>
    </source>
</evidence>
<proteinExistence type="predicted"/>
<evidence type="ECO:0000256" key="1">
    <source>
        <dbReference type="SAM" id="SignalP"/>
    </source>
</evidence>
<accession>A0A2C9L495</accession>
<keyword evidence="1" id="KW-0732">Signal</keyword>
<dbReference type="AlphaFoldDB" id="A0A2C9L495"/>
<feature type="chain" id="PRO_5012271217" description="UPAR/Ly6 domain-containing protein" evidence="1">
    <location>
        <begin position="24"/>
        <end position="103"/>
    </location>
</feature>
<dbReference type="VEuPathDB" id="VectorBase:BGLB026747"/>
<dbReference type="KEGG" id="bgt:106063321"/>
<evidence type="ECO:0000313" key="2">
    <source>
        <dbReference type="EnsemblMetazoa" id="BGLB026747-PA"/>
    </source>
</evidence>
<protein>
    <recommendedName>
        <fullName evidence="4">UPAR/Ly6 domain-containing protein</fullName>
    </recommendedName>
</protein>
<dbReference type="VEuPathDB" id="VectorBase:BGLAX_047121"/>
<dbReference type="OrthoDB" id="6072782at2759"/>
<gene>
    <name evidence="2" type="primary">106063321</name>
</gene>
<dbReference type="Proteomes" id="UP000076420">
    <property type="component" value="Unassembled WGS sequence"/>
</dbReference>
<reference evidence="2" key="1">
    <citation type="submission" date="2020-05" db="UniProtKB">
        <authorList>
            <consortium name="EnsemblMetazoa"/>
        </authorList>
    </citation>
    <scope>IDENTIFICATION</scope>
    <source>
        <strain evidence="2">BB02</strain>
    </source>
</reference>